<name>A0A1H6SBS7_9EURY</name>
<dbReference type="Proteomes" id="UP000198888">
    <property type="component" value="Unassembled WGS sequence"/>
</dbReference>
<feature type="region of interest" description="Disordered" evidence="1">
    <location>
        <begin position="102"/>
        <end position="121"/>
    </location>
</feature>
<dbReference type="Gene3D" id="3.30.590.20">
    <property type="match status" value="1"/>
</dbReference>
<dbReference type="AlphaFoldDB" id="A0A1H6SBS7"/>
<accession>A0A1H6SBS7</accession>
<gene>
    <name evidence="2" type="ORF">SAMN05444271_1059</name>
</gene>
<dbReference type="KEGG" id="hae:halTADL_3278"/>
<reference evidence="2 3" key="1">
    <citation type="submission" date="2016-10" db="EMBL/GenBank/DDBJ databases">
        <authorList>
            <person name="de Groot N.N."/>
        </authorList>
    </citation>
    <scope>NUCLEOTIDE SEQUENCE [LARGE SCALE GENOMIC DNA]</scope>
    <source>
        <strain evidence="2 3">DSM 22187</strain>
    </source>
</reference>
<evidence type="ECO:0000256" key="1">
    <source>
        <dbReference type="SAM" id="MobiDB-lite"/>
    </source>
</evidence>
<evidence type="ECO:0000313" key="3">
    <source>
        <dbReference type="Proteomes" id="UP000198888"/>
    </source>
</evidence>
<evidence type="ECO:0000313" key="2">
    <source>
        <dbReference type="EMBL" id="SEI65588.1"/>
    </source>
</evidence>
<accession>A0A2H4Q6K2</accession>
<dbReference type="EMBL" id="FNYR01000005">
    <property type="protein sequence ID" value="SEI65588.1"/>
    <property type="molecule type" value="Genomic_DNA"/>
</dbReference>
<proteinExistence type="predicted"/>
<protein>
    <submittedName>
        <fullName evidence="2">Uncharacterized protein</fullName>
    </submittedName>
</protein>
<sequence>MYYDARLSRPDTGALSLTTTLTTEYWVVDEAGHLADPDLIAGLPGAAGTASPYSVAVETPPCERCVELEAALDARLAATVEAAHDRSCRLLGLGLRPDLLTESASPVTDQPPVATAGTRVSFEPDPAASTDLYNVLLALDPAFVLVNTTSRAADGQQYACGRPSLYHRGSIAQYRFGDVAVGGPSSNDTATAATDSSTDWQPVALLDDGSRVEWRSLDPTTPTLLVDLIADIKTILQQARHHRLSVDSFGNGFHGDRLVLPNEEWRAIYAQEAVEKGLSSLLVRAYLERLGVDTGWYLAATPPTVSAAADMSMVCRQHAAHLEADIGARQTS</sequence>
<keyword evidence="3" id="KW-1185">Reference proteome</keyword>
<dbReference type="RefSeq" id="WP_089671311.1">
    <property type="nucleotide sequence ID" value="NZ_FNYR01000005.1"/>
</dbReference>
<organism evidence="2 3">
    <name type="scientific">Halohasta litchfieldiae</name>
    <dbReference type="NCBI Taxonomy" id="1073996"/>
    <lineage>
        <taxon>Archaea</taxon>
        <taxon>Methanobacteriati</taxon>
        <taxon>Methanobacteriota</taxon>
        <taxon>Stenosarchaea group</taxon>
        <taxon>Halobacteria</taxon>
        <taxon>Halobacteriales</taxon>
        <taxon>Haloferacaceae</taxon>
        <taxon>Halohasta</taxon>
    </lineage>
</organism>